<reference evidence="1 2" key="1">
    <citation type="submission" date="2016-03" db="EMBL/GenBank/DDBJ databases">
        <title>EvidentialGene: Evidence-directed Construction of Genes on Genomes.</title>
        <authorList>
            <person name="Gilbert D.G."/>
            <person name="Choi J.-H."/>
            <person name="Mockaitis K."/>
            <person name="Colbourne J."/>
            <person name="Pfrender M."/>
        </authorList>
    </citation>
    <scope>NUCLEOTIDE SEQUENCE [LARGE SCALE GENOMIC DNA]</scope>
    <source>
        <strain evidence="1 2">Xinb3</strain>
        <tissue evidence="1">Complete organism</tissue>
    </source>
</reference>
<accession>A0A162QG89</accession>
<dbReference type="EMBL" id="LRGB01000337">
    <property type="protein sequence ID" value="KZS19666.1"/>
    <property type="molecule type" value="Genomic_DNA"/>
</dbReference>
<proteinExistence type="predicted"/>
<comment type="caution">
    <text evidence="1">The sequence shown here is derived from an EMBL/GenBank/DDBJ whole genome shotgun (WGS) entry which is preliminary data.</text>
</comment>
<evidence type="ECO:0000313" key="2">
    <source>
        <dbReference type="Proteomes" id="UP000076858"/>
    </source>
</evidence>
<dbReference type="AlphaFoldDB" id="A0A162QG89"/>
<protein>
    <submittedName>
        <fullName evidence="1">Uncharacterized protein</fullName>
    </submittedName>
</protein>
<name>A0A162QG89_9CRUS</name>
<keyword evidence="2" id="KW-1185">Reference proteome</keyword>
<sequence>MRHSAIENTFKVDRHLPYFLQLTVGRDTKIKQTRKSTFSLQTEGGTSKSIF</sequence>
<evidence type="ECO:0000313" key="1">
    <source>
        <dbReference type="EMBL" id="KZS19666.1"/>
    </source>
</evidence>
<organism evidence="1 2">
    <name type="scientific">Daphnia magna</name>
    <dbReference type="NCBI Taxonomy" id="35525"/>
    <lineage>
        <taxon>Eukaryota</taxon>
        <taxon>Metazoa</taxon>
        <taxon>Ecdysozoa</taxon>
        <taxon>Arthropoda</taxon>
        <taxon>Crustacea</taxon>
        <taxon>Branchiopoda</taxon>
        <taxon>Diplostraca</taxon>
        <taxon>Cladocera</taxon>
        <taxon>Anomopoda</taxon>
        <taxon>Daphniidae</taxon>
        <taxon>Daphnia</taxon>
    </lineage>
</organism>
<gene>
    <name evidence="1" type="ORF">APZ42_013845</name>
</gene>
<dbReference type="Proteomes" id="UP000076858">
    <property type="component" value="Unassembled WGS sequence"/>
</dbReference>